<evidence type="ECO:0000313" key="7">
    <source>
        <dbReference type="EMBL" id="MBP3985929.1"/>
    </source>
</evidence>
<reference evidence="7" key="1">
    <citation type="journal article" date="2016" name="Int. J. Syst. Evol. Microbiol.">
        <title>Pseudoxanthomonas helianthi sp. nov., isolated from roots of Jerusalem artichoke (Helianthus tuberosus).</title>
        <authorList>
            <person name="Kittiwongwattana C."/>
            <person name="Thawai C."/>
        </authorList>
    </citation>
    <scope>NUCLEOTIDE SEQUENCE</scope>
    <source>
        <strain evidence="7">110414</strain>
    </source>
</reference>
<dbReference type="CDD" id="cd16917">
    <property type="entry name" value="HATPase_UhpB-NarQ-NarX-like"/>
    <property type="match status" value="1"/>
</dbReference>
<keyword evidence="2 7" id="KW-0418">Kinase</keyword>
<evidence type="ECO:0000259" key="6">
    <source>
        <dbReference type="Pfam" id="PF07730"/>
    </source>
</evidence>
<evidence type="ECO:0000313" key="8">
    <source>
        <dbReference type="Proteomes" id="UP000673447"/>
    </source>
</evidence>
<feature type="transmembrane region" description="Helical" evidence="4">
    <location>
        <begin position="44"/>
        <end position="63"/>
    </location>
</feature>
<feature type="domain" description="Signal transduction histidine kinase subgroup 3 dimerisation and phosphoacceptor" evidence="6">
    <location>
        <begin position="200"/>
        <end position="262"/>
    </location>
</feature>
<evidence type="ECO:0000256" key="2">
    <source>
        <dbReference type="ARBA" id="ARBA00022777"/>
    </source>
</evidence>
<feature type="transmembrane region" description="Helical" evidence="4">
    <location>
        <begin position="12"/>
        <end position="32"/>
    </location>
</feature>
<gene>
    <name evidence="7" type="ORF">J5837_16100</name>
</gene>
<dbReference type="InterPro" id="IPR003594">
    <property type="entry name" value="HATPase_dom"/>
</dbReference>
<dbReference type="InterPro" id="IPR050482">
    <property type="entry name" value="Sensor_HK_TwoCompSys"/>
</dbReference>
<dbReference type="Pfam" id="PF07730">
    <property type="entry name" value="HisKA_3"/>
    <property type="match status" value="1"/>
</dbReference>
<evidence type="ECO:0000259" key="5">
    <source>
        <dbReference type="Pfam" id="PF02518"/>
    </source>
</evidence>
<keyword evidence="3" id="KW-0902">Two-component regulatory system</keyword>
<dbReference type="AlphaFoldDB" id="A0A940X523"/>
<keyword evidence="4" id="KW-0812">Transmembrane</keyword>
<proteinExistence type="predicted"/>
<dbReference type="InterPro" id="IPR036890">
    <property type="entry name" value="HATPase_C_sf"/>
</dbReference>
<dbReference type="GO" id="GO:0046983">
    <property type="term" value="F:protein dimerization activity"/>
    <property type="evidence" value="ECO:0007669"/>
    <property type="project" value="InterPro"/>
</dbReference>
<dbReference type="PANTHER" id="PTHR24421">
    <property type="entry name" value="NITRATE/NITRITE SENSOR PROTEIN NARX-RELATED"/>
    <property type="match status" value="1"/>
</dbReference>
<dbReference type="Proteomes" id="UP000673447">
    <property type="component" value="Unassembled WGS sequence"/>
</dbReference>
<keyword evidence="1" id="KW-0808">Transferase</keyword>
<dbReference type="SUPFAM" id="SSF55874">
    <property type="entry name" value="ATPase domain of HSP90 chaperone/DNA topoisomerase II/histidine kinase"/>
    <property type="match status" value="1"/>
</dbReference>
<reference evidence="7" key="2">
    <citation type="submission" date="2021-03" db="EMBL/GenBank/DDBJ databases">
        <authorList>
            <person name="Cao W."/>
        </authorList>
    </citation>
    <scope>NUCLEOTIDE SEQUENCE</scope>
    <source>
        <strain evidence="7">110414</strain>
    </source>
</reference>
<dbReference type="InterPro" id="IPR011712">
    <property type="entry name" value="Sig_transdc_His_kin_sub3_dim/P"/>
</dbReference>
<feature type="transmembrane region" description="Helical" evidence="4">
    <location>
        <begin position="75"/>
        <end position="94"/>
    </location>
</feature>
<feature type="transmembrane region" description="Helical" evidence="4">
    <location>
        <begin position="151"/>
        <end position="168"/>
    </location>
</feature>
<evidence type="ECO:0000256" key="3">
    <source>
        <dbReference type="ARBA" id="ARBA00023012"/>
    </source>
</evidence>
<dbReference type="Gene3D" id="1.20.5.1930">
    <property type="match status" value="1"/>
</dbReference>
<dbReference type="Pfam" id="PF02518">
    <property type="entry name" value="HATPase_c"/>
    <property type="match status" value="1"/>
</dbReference>
<evidence type="ECO:0000256" key="1">
    <source>
        <dbReference type="ARBA" id="ARBA00022679"/>
    </source>
</evidence>
<dbReference type="GO" id="GO:0000155">
    <property type="term" value="F:phosphorelay sensor kinase activity"/>
    <property type="evidence" value="ECO:0007669"/>
    <property type="project" value="InterPro"/>
</dbReference>
<comment type="caution">
    <text evidence="7">The sequence shown here is derived from an EMBL/GenBank/DDBJ whole genome shotgun (WGS) entry which is preliminary data.</text>
</comment>
<dbReference type="RefSeq" id="WP_210537836.1">
    <property type="nucleotide sequence ID" value="NZ_JAGKTC010000004.1"/>
</dbReference>
<accession>A0A940X523</accession>
<feature type="domain" description="Histidine kinase/HSP90-like ATPase" evidence="5">
    <location>
        <begin position="302"/>
        <end position="385"/>
    </location>
</feature>
<keyword evidence="4" id="KW-0472">Membrane</keyword>
<dbReference type="EMBL" id="JAGKTC010000004">
    <property type="protein sequence ID" value="MBP3985929.1"/>
    <property type="molecule type" value="Genomic_DNA"/>
</dbReference>
<dbReference type="GO" id="GO:0016020">
    <property type="term" value="C:membrane"/>
    <property type="evidence" value="ECO:0007669"/>
    <property type="project" value="InterPro"/>
</dbReference>
<dbReference type="PANTHER" id="PTHR24421:SF59">
    <property type="entry name" value="OXYGEN SENSOR HISTIDINE KINASE NREB"/>
    <property type="match status" value="1"/>
</dbReference>
<keyword evidence="4" id="KW-1133">Transmembrane helix</keyword>
<feature type="transmembrane region" description="Helical" evidence="4">
    <location>
        <begin position="100"/>
        <end position="117"/>
    </location>
</feature>
<name>A0A940X523_9GAMM</name>
<keyword evidence="8" id="KW-1185">Reference proteome</keyword>
<feature type="transmembrane region" description="Helical" evidence="4">
    <location>
        <begin position="124"/>
        <end position="145"/>
    </location>
</feature>
<sequence>MWSRLSHTRLLRAAGLYTWALVGIPIVGNAWFLPPSSGVDEQGINVPMAITAYLLFGASYWLATRSLASSRARASLWDVPLLVLLTASAVAVGLFTKTGLGALLMLIVAGVLPWLLTLRYAAAWLVLAHVFLVPSFMALGIFSFWEAVFQALFYVGFAAFVLVTAYVAREQAAAREEQRRLNAELRATRALLAESTRVNERTRIARELHDLLGHHLTALSLNLEVAGHVTEGRAQEHVRQAHTLAKLLLTDVREAVSQLRGEDTIDLASALLPLAEGVPSLDIRMNIEPGLALDDPERAHVLLRCTQEIITNAVRHAGASRLWIDCRREDGQVVIEARDDGRGAEQVVAGNGLRGLRERLRLHGGDVSIDPGAGRGFQLRLRMPLGVLEPWHDGELHAAAAPTDPEESTTRGAA</sequence>
<organism evidence="7 8">
    <name type="scientific">Pseudoxanthomonas helianthi</name>
    <dbReference type="NCBI Taxonomy" id="1453541"/>
    <lineage>
        <taxon>Bacteria</taxon>
        <taxon>Pseudomonadati</taxon>
        <taxon>Pseudomonadota</taxon>
        <taxon>Gammaproteobacteria</taxon>
        <taxon>Lysobacterales</taxon>
        <taxon>Lysobacteraceae</taxon>
        <taxon>Pseudoxanthomonas</taxon>
    </lineage>
</organism>
<evidence type="ECO:0000256" key="4">
    <source>
        <dbReference type="SAM" id="Phobius"/>
    </source>
</evidence>
<dbReference type="Gene3D" id="3.30.565.10">
    <property type="entry name" value="Histidine kinase-like ATPase, C-terminal domain"/>
    <property type="match status" value="1"/>
</dbReference>
<protein>
    <submittedName>
        <fullName evidence="7">Sensor histidine kinase</fullName>
    </submittedName>
</protein>